<keyword evidence="5 11" id="KW-0808">Transferase</keyword>
<evidence type="ECO:0000256" key="2">
    <source>
        <dbReference type="ARBA" id="ARBA00004922"/>
    </source>
</evidence>
<gene>
    <name evidence="14" type="ORF">MS3_05060</name>
</gene>
<evidence type="ECO:0000256" key="4">
    <source>
        <dbReference type="ARBA" id="ARBA00022676"/>
    </source>
</evidence>
<name>A0A094ZUH9_SCHHA</name>
<feature type="domain" description="Fucosyltransferase C-terminal" evidence="12">
    <location>
        <begin position="223"/>
        <end position="400"/>
    </location>
</feature>
<evidence type="ECO:0000259" key="13">
    <source>
        <dbReference type="Pfam" id="PF17039"/>
    </source>
</evidence>
<dbReference type="FunFam" id="3.40.50.11660:FF:000004">
    <property type="entry name" value="Glycoprotein 3-alpha-L-fucosyltransferase A"/>
    <property type="match status" value="1"/>
</dbReference>
<sequence>MKRVRRLVVLAVQLAVIVCTSYQLTKLLFQFKWEEQFGLSRNDDGSSFNELPHETYSGSVGNLNQTYYTASQMKKYENKITLGFTEKDLEELYERNSTPAARKIILNYGNIRINIIRNFSFCFACDCELIFDRSRWLEADVILLTDRLYPKGPRPPNQLWFIYVHESPTYIRIADGLENKVNYTISYRTDSTIYVPYHNYIPFVASHGPDTKYVLPSHNYATGKSKMVAWFVSNCQPKNPRMMYVKELSRHIQVDIYGRCGNMTCPREVDSQCFTLLGKHYKFYLSFENSLCPDYITEKLYRNALINNVIPVVMGASYEEYKRVAPPHSFIHVDQFESPEKLANYLKYLDRNDTAYNEYFSWHEHGTIDVWFPLPQCAICLLAHTAHKLKSYTFPNVSKWWNDACVGRKLRWNSVD</sequence>
<evidence type="ECO:0000256" key="9">
    <source>
        <dbReference type="ARBA" id="ARBA00023136"/>
    </source>
</evidence>
<dbReference type="Pfam" id="PF17039">
    <property type="entry name" value="Glyco_tran_10_N"/>
    <property type="match status" value="1"/>
</dbReference>
<dbReference type="GO" id="GO:0032580">
    <property type="term" value="C:Golgi cisterna membrane"/>
    <property type="evidence" value="ECO:0007669"/>
    <property type="project" value="UniProtKB-SubCell"/>
</dbReference>
<dbReference type="Pfam" id="PF00852">
    <property type="entry name" value="Glyco_transf_10"/>
    <property type="match status" value="1"/>
</dbReference>
<keyword evidence="8" id="KW-1133">Transmembrane helix</keyword>
<evidence type="ECO:0000313" key="14">
    <source>
        <dbReference type="EMBL" id="KGB36759.1"/>
    </source>
</evidence>
<keyword evidence="4 11" id="KW-0328">Glycosyltransferase</keyword>
<comment type="similarity">
    <text evidence="3 11">Belongs to the glycosyltransferase 10 family.</text>
</comment>
<evidence type="ECO:0000256" key="5">
    <source>
        <dbReference type="ARBA" id="ARBA00022679"/>
    </source>
</evidence>
<dbReference type="AlphaFoldDB" id="A0A094ZUH9"/>
<dbReference type="PANTHER" id="PTHR11929:SF145">
    <property type="entry name" value="ALPHA-(1,3)-FUCOSYLTRANSFERASE FUT-1"/>
    <property type="match status" value="1"/>
</dbReference>
<accession>A0A094ZUH9</accession>
<feature type="domain" description="Fucosyltransferase N-terminal" evidence="13">
    <location>
        <begin position="103"/>
        <end position="197"/>
    </location>
</feature>
<organism evidence="14">
    <name type="scientific">Schistosoma haematobium</name>
    <name type="common">Blood fluke</name>
    <dbReference type="NCBI Taxonomy" id="6185"/>
    <lineage>
        <taxon>Eukaryota</taxon>
        <taxon>Metazoa</taxon>
        <taxon>Spiralia</taxon>
        <taxon>Lophotrochozoa</taxon>
        <taxon>Platyhelminthes</taxon>
        <taxon>Trematoda</taxon>
        <taxon>Digenea</taxon>
        <taxon>Strigeidida</taxon>
        <taxon>Schistosomatoidea</taxon>
        <taxon>Schistosomatidae</taxon>
        <taxon>Schistosoma</taxon>
    </lineage>
</organism>
<evidence type="ECO:0000259" key="12">
    <source>
        <dbReference type="Pfam" id="PF00852"/>
    </source>
</evidence>
<dbReference type="EC" id="2.4.1.-" evidence="11"/>
<keyword evidence="11" id="KW-0333">Golgi apparatus</keyword>
<keyword evidence="9" id="KW-0472">Membrane</keyword>
<keyword evidence="7" id="KW-0735">Signal-anchor</keyword>
<keyword evidence="6 11" id="KW-0812">Transmembrane</keyword>
<evidence type="ECO:0000256" key="11">
    <source>
        <dbReference type="RuleBase" id="RU003832"/>
    </source>
</evidence>
<evidence type="ECO:0000256" key="3">
    <source>
        <dbReference type="ARBA" id="ARBA00008919"/>
    </source>
</evidence>
<dbReference type="UniPathway" id="UPA00378"/>
<evidence type="ECO:0000256" key="8">
    <source>
        <dbReference type="ARBA" id="ARBA00022989"/>
    </source>
</evidence>
<evidence type="ECO:0000256" key="10">
    <source>
        <dbReference type="ARBA" id="ARBA00023180"/>
    </source>
</evidence>
<dbReference type="SUPFAM" id="SSF53756">
    <property type="entry name" value="UDP-Glycosyltransferase/glycogen phosphorylase"/>
    <property type="match status" value="1"/>
</dbReference>
<dbReference type="GO" id="GO:0046920">
    <property type="term" value="F:alpha-(1-&gt;3)-fucosyltransferase activity"/>
    <property type="evidence" value="ECO:0007669"/>
    <property type="project" value="TreeGrafter"/>
</dbReference>
<dbReference type="InterPro" id="IPR001503">
    <property type="entry name" value="Glyco_trans_10"/>
</dbReference>
<keyword evidence="10" id="KW-0325">Glycoprotein</keyword>
<reference evidence="14" key="1">
    <citation type="journal article" date="2012" name="Nat. Genet.">
        <title>Whole-genome sequence of Schistosoma haematobium.</title>
        <authorList>
            <person name="Young N.D."/>
            <person name="Jex A.R."/>
            <person name="Li B."/>
            <person name="Liu S."/>
            <person name="Yang L."/>
            <person name="Xiong Z."/>
            <person name="Li Y."/>
            <person name="Cantacessi C."/>
            <person name="Hall R.S."/>
            <person name="Xu X."/>
            <person name="Chen F."/>
            <person name="Wu X."/>
            <person name="Zerlotini A."/>
            <person name="Oliveira G."/>
            <person name="Hofmann A."/>
            <person name="Zhang G."/>
            <person name="Fang X."/>
            <person name="Kang Y."/>
            <person name="Campbell B.E."/>
            <person name="Loukas A."/>
            <person name="Ranganathan S."/>
            <person name="Rollinson D."/>
            <person name="Rinaldi G."/>
            <person name="Brindley P.J."/>
            <person name="Yang H."/>
            <person name="Wang J."/>
            <person name="Wang J."/>
            <person name="Gasser R.B."/>
        </authorList>
    </citation>
    <scope>NUCLEOTIDE SEQUENCE [LARGE SCALE GENOMIC DNA]</scope>
</reference>
<dbReference type="InterPro" id="IPR055270">
    <property type="entry name" value="Glyco_tran_10_C"/>
</dbReference>
<dbReference type="InterPro" id="IPR031481">
    <property type="entry name" value="Glyco_tran_10_N"/>
</dbReference>
<dbReference type="STRING" id="6185.A0A094ZUH9"/>
<evidence type="ECO:0000256" key="6">
    <source>
        <dbReference type="ARBA" id="ARBA00022692"/>
    </source>
</evidence>
<evidence type="ECO:0000256" key="7">
    <source>
        <dbReference type="ARBA" id="ARBA00022968"/>
    </source>
</evidence>
<dbReference type="PANTHER" id="PTHR11929">
    <property type="entry name" value="ALPHA- 1,3 -FUCOSYLTRANSFERASE"/>
    <property type="match status" value="1"/>
</dbReference>
<comment type="subcellular location">
    <subcellularLocation>
        <location evidence="11">Golgi apparatus</location>
        <location evidence="11">Golgi stack membrane</location>
        <topology evidence="11">Single-pass type II membrane protein</topology>
    </subcellularLocation>
    <subcellularLocation>
        <location evidence="1">Membrane</location>
        <topology evidence="1">Single-pass membrane protein</topology>
    </subcellularLocation>
</comment>
<dbReference type="InterPro" id="IPR038577">
    <property type="entry name" value="GT10-like_C_sf"/>
</dbReference>
<evidence type="ECO:0000256" key="1">
    <source>
        <dbReference type="ARBA" id="ARBA00004167"/>
    </source>
</evidence>
<proteinExistence type="inferred from homology"/>
<dbReference type="EMBL" id="KL250808">
    <property type="protein sequence ID" value="KGB36759.1"/>
    <property type="molecule type" value="Genomic_DNA"/>
</dbReference>
<dbReference type="Gene3D" id="3.40.50.11660">
    <property type="entry name" value="Glycosyl transferase family 10, C-terminal domain"/>
    <property type="match status" value="1"/>
</dbReference>
<protein>
    <recommendedName>
        <fullName evidence="11">Fucosyltransferase</fullName>
        <ecNumber evidence="11">2.4.1.-</ecNumber>
    </recommendedName>
</protein>
<comment type="pathway">
    <text evidence="2">Protein modification; protein glycosylation.</text>
</comment>